<accession>A0A0B7A0G6</accession>
<proteinExistence type="predicted"/>
<reference evidence="1" key="1">
    <citation type="submission" date="2014-12" db="EMBL/GenBank/DDBJ databases">
        <title>Insight into the proteome of Arion vulgaris.</title>
        <authorList>
            <person name="Aradska J."/>
            <person name="Bulat T."/>
            <person name="Smidak R."/>
            <person name="Sarate P."/>
            <person name="Gangsoo J."/>
            <person name="Sialana F."/>
            <person name="Bilban M."/>
            <person name="Lubec G."/>
        </authorList>
    </citation>
    <scope>NUCLEOTIDE SEQUENCE</scope>
    <source>
        <tissue evidence="1">Skin</tissue>
    </source>
</reference>
<dbReference type="EMBL" id="HACG01027519">
    <property type="protein sequence ID" value="CEK74384.1"/>
    <property type="molecule type" value="Transcribed_RNA"/>
</dbReference>
<organism evidence="1">
    <name type="scientific">Arion vulgaris</name>
    <dbReference type="NCBI Taxonomy" id="1028688"/>
    <lineage>
        <taxon>Eukaryota</taxon>
        <taxon>Metazoa</taxon>
        <taxon>Spiralia</taxon>
        <taxon>Lophotrochozoa</taxon>
        <taxon>Mollusca</taxon>
        <taxon>Gastropoda</taxon>
        <taxon>Heterobranchia</taxon>
        <taxon>Euthyneura</taxon>
        <taxon>Panpulmonata</taxon>
        <taxon>Eupulmonata</taxon>
        <taxon>Stylommatophora</taxon>
        <taxon>Helicina</taxon>
        <taxon>Arionoidea</taxon>
        <taxon>Arionidae</taxon>
        <taxon>Arion</taxon>
    </lineage>
</organism>
<dbReference type="AlphaFoldDB" id="A0A0B7A0G6"/>
<evidence type="ECO:0000313" key="1">
    <source>
        <dbReference type="EMBL" id="CEK74384.1"/>
    </source>
</evidence>
<protein>
    <submittedName>
        <fullName evidence="1">Uncharacterized protein</fullName>
    </submittedName>
</protein>
<name>A0A0B7A0G6_9EUPU</name>
<sequence length="73" mass="8433">MHRILDISRRDRFKMKTSQKRGKASLLNLIKKQLKWFGHISRLPTDSAPQRAMLLIYSGYKAKAIHTKGGPQN</sequence>
<gene>
    <name evidence="1" type="primary">ORF90824</name>
</gene>